<dbReference type="EMBL" id="CBLX010000013">
    <property type="protein sequence ID" value="CDG39891.1"/>
    <property type="molecule type" value="Genomic_DNA"/>
</dbReference>
<evidence type="ECO:0000313" key="2">
    <source>
        <dbReference type="Proteomes" id="UP000027583"/>
    </source>
</evidence>
<protein>
    <submittedName>
        <fullName evidence="1">Uncharacterized protein</fullName>
    </submittedName>
</protein>
<organism evidence="1 2">
    <name type="scientific">Asaia bogorensis</name>
    <dbReference type="NCBI Taxonomy" id="91915"/>
    <lineage>
        <taxon>Bacteria</taxon>
        <taxon>Pseudomonadati</taxon>
        <taxon>Pseudomonadota</taxon>
        <taxon>Alphaproteobacteria</taxon>
        <taxon>Acetobacterales</taxon>
        <taxon>Acetobacteraceae</taxon>
        <taxon>Asaia</taxon>
    </lineage>
</organism>
<accession>A0A060QKH0</accession>
<name>A0A060QKH0_9PROT</name>
<dbReference type="AlphaFoldDB" id="A0A060QKH0"/>
<gene>
    <name evidence="1" type="ORF">ASAP_1846</name>
</gene>
<evidence type="ECO:0000313" key="1">
    <source>
        <dbReference type="EMBL" id="CDG39891.1"/>
    </source>
</evidence>
<comment type="caution">
    <text evidence="1">The sequence shown here is derived from an EMBL/GenBank/DDBJ whole genome shotgun (WGS) entry which is preliminary data.</text>
</comment>
<sequence>MFCWSGAHASSQYGLTDHANHFSKGAPGSCHSWYEVIEHRPDASTSSRS</sequence>
<reference evidence="1 2" key="2">
    <citation type="journal article" date="2014" name="PLoS ONE">
        <title>Evolution of mitochondria reconstructed from the energy metabolism of living bacteria.</title>
        <authorList>
            <person name="Degli Esposti M."/>
            <person name="Chouaia B."/>
            <person name="Comandatore F."/>
            <person name="Crotti E."/>
            <person name="Sassera D."/>
            <person name="Lievens P.M."/>
            <person name="Daffonchio D."/>
            <person name="Bandi C."/>
        </authorList>
    </citation>
    <scope>NUCLEOTIDE SEQUENCE [LARGE SCALE GENOMIC DNA]</scope>
    <source>
        <strain evidence="1 2">SF2.1</strain>
    </source>
</reference>
<reference evidence="1 2" key="1">
    <citation type="journal article" date="2014" name="Genome Biol. Evol.">
        <title>Acetic acid bacteria genomes reveal functional traits for adaptation to life in insect guts.</title>
        <authorList>
            <person name="Chouaia B."/>
            <person name="Gaiarsa S."/>
            <person name="Crotti E."/>
            <person name="Comandatore F."/>
            <person name="Degli Esposti M."/>
            <person name="Ricci I."/>
            <person name="Alma A."/>
            <person name="Favia G."/>
            <person name="Bandi C."/>
            <person name="Daffonchio D."/>
        </authorList>
    </citation>
    <scope>NUCLEOTIDE SEQUENCE [LARGE SCALE GENOMIC DNA]</scope>
    <source>
        <strain evidence="1 2">SF2.1</strain>
    </source>
</reference>
<proteinExistence type="predicted"/>
<dbReference type="Proteomes" id="UP000027583">
    <property type="component" value="Unassembled WGS sequence"/>
</dbReference>